<comment type="caution">
    <text evidence="1">The sequence shown here is derived from an EMBL/GenBank/DDBJ whole genome shotgun (WGS) entry which is preliminary data.</text>
</comment>
<organism evidence="1 2">
    <name type="scientific">Thelephora ganbajun</name>
    <name type="common">Ganba fungus</name>
    <dbReference type="NCBI Taxonomy" id="370292"/>
    <lineage>
        <taxon>Eukaryota</taxon>
        <taxon>Fungi</taxon>
        <taxon>Dikarya</taxon>
        <taxon>Basidiomycota</taxon>
        <taxon>Agaricomycotina</taxon>
        <taxon>Agaricomycetes</taxon>
        <taxon>Thelephorales</taxon>
        <taxon>Thelephoraceae</taxon>
        <taxon>Thelephora</taxon>
    </lineage>
</organism>
<gene>
    <name evidence="1" type="ORF">BDM02DRAFT_3119989</name>
</gene>
<evidence type="ECO:0000313" key="2">
    <source>
        <dbReference type="Proteomes" id="UP000886501"/>
    </source>
</evidence>
<sequence length="257" mass="29136">MGSKTSKAKRPTSAETETIIIPVGPRIPQDIIDEILGCLALSSGFELTKSLETPLRSCSLVSKSWVPSCRRYLFYTIRFTARDMAKWLETFPVPKEDPAHYVRKLRLSFGGCHDVPREFFKHTQWFVNVERMVLEGYEFNHPFKMPLFTRLPQSVTSLEIFALRIDLVRVWDVMAQLPNLDDLRLRGDVVEDGKLWPGLGTALKAKFGGKLELYGEHTDEGVVDILLEVPTGLHFTETTTRLSSGPSTFPSTKAFEK</sequence>
<accession>A0ACB6Z875</accession>
<evidence type="ECO:0000313" key="1">
    <source>
        <dbReference type="EMBL" id="KAF9645585.1"/>
    </source>
</evidence>
<name>A0ACB6Z875_THEGA</name>
<dbReference type="Proteomes" id="UP000886501">
    <property type="component" value="Unassembled WGS sequence"/>
</dbReference>
<proteinExistence type="predicted"/>
<reference evidence="1" key="2">
    <citation type="journal article" date="2020" name="Nat. Commun.">
        <title>Large-scale genome sequencing of mycorrhizal fungi provides insights into the early evolution of symbiotic traits.</title>
        <authorList>
            <person name="Miyauchi S."/>
            <person name="Kiss E."/>
            <person name="Kuo A."/>
            <person name="Drula E."/>
            <person name="Kohler A."/>
            <person name="Sanchez-Garcia M."/>
            <person name="Morin E."/>
            <person name="Andreopoulos B."/>
            <person name="Barry K.W."/>
            <person name="Bonito G."/>
            <person name="Buee M."/>
            <person name="Carver A."/>
            <person name="Chen C."/>
            <person name="Cichocki N."/>
            <person name="Clum A."/>
            <person name="Culley D."/>
            <person name="Crous P.W."/>
            <person name="Fauchery L."/>
            <person name="Girlanda M."/>
            <person name="Hayes R.D."/>
            <person name="Keri Z."/>
            <person name="LaButti K."/>
            <person name="Lipzen A."/>
            <person name="Lombard V."/>
            <person name="Magnuson J."/>
            <person name="Maillard F."/>
            <person name="Murat C."/>
            <person name="Nolan M."/>
            <person name="Ohm R.A."/>
            <person name="Pangilinan J."/>
            <person name="Pereira M.F."/>
            <person name="Perotto S."/>
            <person name="Peter M."/>
            <person name="Pfister S."/>
            <person name="Riley R."/>
            <person name="Sitrit Y."/>
            <person name="Stielow J.B."/>
            <person name="Szollosi G."/>
            <person name="Zifcakova L."/>
            <person name="Stursova M."/>
            <person name="Spatafora J.W."/>
            <person name="Tedersoo L."/>
            <person name="Vaario L.M."/>
            <person name="Yamada A."/>
            <person name="Yan M."/>
            <person name="Wang P."/>
            <person name="Xu J."/>
            <person name="Bruns T."/>
            <person name="Baldrian P."/>
            <person name="Vilgalys R."/>
            <person name="Dunand C."/>
            <person name="Henrissat B."/>
            <person name="Grigoriev I.V."/>
            <person name="Hibbett D."/>
            <person name="Nagy L.G."/>
            <person name="Martin F.M."/>
        </authorList>
    </citation>
    <scope>NUCLEOTIDE SEQUENCE</scope>
    <source>
        <strain evidence="1">P2</strain>
    </source>
</reference>
<dbReference type="EMBL" id="MU118085">
    <property type="protein sequence ID" value="KAF9645585.1"/>
    <property type="molecule type" value="Genomic_DNA"/>
</dbReference>
<keyword evidence="2" id="KW-1185">Reference proteome</keyword>
<protein>
    <submittedName>
        <fullName evidence="1">Uncharacterized protein</fullName>
    </submittedName>
</protein>
<reference evidence="1" key="1">
    <citation type="submission" date="2019-10" db="EMBL/GenBank/DDBJ databases">
        <authorList>
            <consortium name="DOE Joint Genome Institute"/>
            <person name="Kuo A."/>
            <person name="Miyauchi S."/>
            <person name="Kiss E."/>
            <person name="Drula E."/>
            <person name="Kohler A."/>
            <person name="Sanchez-Garcia M."/>
            <person name="Andreopoulos B."/>
            <person name="Barry K.W."/>
            <person name="Bonito G."/>
            <person name="Buee M."/>
            <person name="Carver A."/>
            <person name="Chen C."/>
            <person name="Cichocki N."/>
            <person name="Clum A."/>
            <person name="Culley D."/>
            <person name="Crous P.W."/>
            <person name="Fauchery L."/>
            <person name="Girlanda M."/>
            <person name="Hayes R."/>
            <person name="Keri Z."/>
            <person name="Labutti K."/>
            <person name="Lipzen A."/>
            <person name="Lombard V."/>
            <person name="Magnuson J."/>
            <person name="Maillard F."/>
            <person name="Morin E."/>
            <person name="Murat C."/>
            <person name="Nolan M."/>
            <person name="Ohm R."/>
            <person name="Pangilinan J."/>
            <person name="Pereira M."/>
            <person name="Perotto S."/>
            <person name="Peter M."/>
            <person name="Riley R."/>
            <person name="Sitrit Y."/>
            <person name="Stielow B."/>
            <person name="Szollosi G."/>
            <person name="Zifcakova L."/>
            <person name="Stursova M."/>
            <person name="Spatafora J.W."/>
            <person name="Tedersoo L."/>
            <person name="Vaario L.-M."/>
            <person name="Yamada A."/>
            <person name="Yan M."/>
            <person name="Wang P."/>
            <person name="Xu J."/>
            <person name="Bruns T."/>
            <person name="Baldrian P."/>
            <person name="Vilgalys R."/>
            <person name="Henrissat B."/>
            <person name="Grigoriev I.V."/>
            <person name="Hibbett D."/>
            <person name="Nagy L.G."/>
            <person name="Martin F.M."/>
        </authorList>
    </citation>
    <scope>NUCLEOTIDE SEQUENCE</scope>
    <source>
        <strain evidence="1">P2</strain>
    </source>
</reference>